<dbReference type="Pfam" id="PF03466">
    <property type="entry name" value="LysR_substrate"/>
    <property type="match status" value="1"/>
</dbReference>
<dbReference type="Gene3D" id="1.10.10.10">
    <property type="entry name" value="Winged helix-like DNA-binding domain superfamily/Winged helix DNA-binding domain"/>
    <property type="match status" value="1"/>
</dbReference>
<reference evidence="6 7" key="1">
    <citation type="submission" date="2018-02" db="EMBL/GenBank/DDBJ databases">
        <title>Bacteriophage NCPPB3778 and a type I-E CRISPR drive the evolution of the US Biological Select Agent, Rathayibacter toxicus.</title>
        <authorList>
            <person name="Davis E.W.II."/>
            <person name="Tabima J.F."/>
            <person name="Weisberg A.J."/>
            <person name="Lopes L.D."/>
            <person name="Wiseman M.S."/>
            <person name="Wiseman M.S."/>
            <person name="Pupko T."/>
            <person name="Belcher M.S."/>
            <person name="Sechler A.J."/>
            <person name="Tancos M.A."/>
            <person name="Schroeder B.K."/>
            <person name="Murray T.D."/>
            <person name="Luster D.G."/>
            <person name="Schneider W.L."/>
            <person name="Rogers E."/>
            <person name="Andreote F.D."/>
            <person name="Grunwald N.J."/>
            <person name="Putnam M.L."/>
            <person name="Chang J.H."/>
        </authorList>
    </citation>
    <scope>NUCLEOTIDE SEQUENCE [LARGE SCALE GENOMIC DNA]</scope>
    <source>
        <strain evidence="6 7">AY1B3</strain>
    </source>
</reference>
<dbReference type="PANTHER" id="PTHR30419">
    <property type="entry name" value="HTH-TYPE TRANSCRIPTIONAL REGULATOR YBHD"/>
    <property type="match status" value="1"/>
</dbReference>
<evidence type="ECO:0000256" key="4">
    <source>
        <dbReference type="ARBA" id="ARBA00023163"/>
    </source>
</evidence>
<dbReference type="AlphaFoldDB" id="A0A2S5VSN0"/>
<evidence type="ECO:0000313" key="7">
    <source>
        <dbReference type="Proteomes" id="UP000239241"/>
    </source>
</evidence>
<dbReference type="GO" id="GO:0003700">
    <property type="term" value="F:DNA-binding transcription factor activity"/>
    <property type="evidence" value="ECO:0007669"/>
    <property type="project" value="InterPro"/>
</dbReference>
<dbReference type="SUPFAM" id="SSF46785">
    <property type="entry name" value="Winged helix' DNA-binding domain"/>
    <property type="match status" value="1"/>
</dbReference>
<comment type="similarity">
    <text evidence="1">Belongs to the LysR transcriptional regulatory family.</text>
</comment>
<organism evidence="6 7">
    <name type="scientific">Clavibacter michiganensis</name>
    <dbReference type="NCBI Taxonomy" id="28447"/>
    <lineage>
        <taxon>Bacteria</taxon>
        <taxon>Bacillati</taxon>
        <taxon>Actinomycetota</taxon>
        <taxon>Actinomycetes</taxon>
        <taxon>Micrococcales</taxon>
        <taxon>Microbacteriaceae</taxon>
        <taxon>Clavibacter</taxon>
    </lineage>
</organism>
<dbReference type="PROSITE" id="PS50931">
    <property type="entry name" value="HTH_LYSR"/>
    <property type="match status" value="1"/>
</dbReference>
<protein>
    <submittedName>
        <fullName evidence="6">LysR family transcriptional regulator</fullName>
    </submittedName>
</protein>
<gene>
    <name evidence="6" type="ORF">C5E16_10545</name>
</gene>
<comment type="caution">
    <text evidence="6">The sequence shown here is derived from an EMBL/GenBank/DDBJ whole genome shotgun (WGS) entry which is preliminary data.</text>
</comment>
<dbReference type="InterPro" id="IPR036388">
    <property type="entry name" value="WH-like_DNA-bd_sf"/>
</dbReference>
<dbReference type="PRINTS" id="PR00039">
    <property type="entry name" value="HTHLYSR"/>
</dbReference>
<name>A0A2S5VSN0_9MICO</name>
<dbReference type="InterPro" id="IPR000847">
    <property type="entry name" value="LysR_HTH_N"/>
</dbReference>
<dbReference type="SUPFAM" id="SSF53850">
    <property type="entry name" value="Periplasmic binding protein-like II"/>
    <property type="match status" value="1"/>
</dbReference>
<evidence type="ECO:0000259" key="5">
    <source>
        <dbReference type="PROSITE" id="PS50931"/>
    </source>
</evidence>
<dbReference type="InterPro" id="IPR005119">
    <property type="entry name" value="LysR_subst-bd"/>
</dbReference>
<sequence>MILAMPIAMDDDDRMETRQLEFLIAVVEESGFTRAARRLHATQSTVSASVQALERSLGTVLLDRSTSPVSLTAAGERLLPLARAAVSAADRVSAEARETGGELRGRVRLGVFASIDLIGLPRLLGRFHAAHPAVDLQLVTSPEGTRGLADDLAAGRLDVAFVGLPPGDLPRLRLETVREVPTVLLLAPGHRLADRARIRVRDLVDEVFVDTPPGFGNRVHADRLLAAHDVGRRVGIEVADLTAVPAYVEAGLGVALVPLLADPGRCTVHRVPGLDAPWLLSLAVRRHAVLEPAARALLSALREAHAASWTERE</sequence>
<keyword evidence="3" id="KW-0238">DNA-binding</keyword>
<dbReference type="GO" id="GO:0005829">
    <property type="term" value="C:cytosol"/>
    <property type="evidence" value="ECO:0007669"/>
    <property type="project" value="TreeGrafter"/>
</dbReference>
<dbReference type="InterPro" id="IPR050950">
    <property type="entry name" value="HTH-type_LysR_regulators"/>
</dbReference>
<evidence type="ECO:0000313" key="6">
    <source>
        <dbReference type="EMBL" id="PPF66889.1"/>
    </source>
</evidence>
<dbReference type="Proteomes" id="UP000239241">
    <property type="component" value="Unassembled WGS sequence"/>
</dbReference>
<dbReference type="EMBL" id="PSXY01000016">
    <property type="protein sequence ID" value="PPF66889.1"/>
    <property type="molecule type" value="Genomic_DNA"/>
</dbReference>
<dbReference type="InterPro" id="IPR036390">
    <property type="entry name" value="WH_DNA-bd_sf"/>
</dbReference>
<dbReference type="Gene3D" id="3.40.190.290">
    <property type="match status" value="1"/>
</dbReference>
<proteinExistence type="inferred from homology"/>
<dbReference type="PANTHER" id="PTHR30419:SF31">
    <property type="entry name" value="BLR3139 PROTEIN"/>
    <property type="match status" value="1"/>
</dbReference>
<dbReference type="FunFam" id="1.10.10.10:FF:000001">
    <property type="entry name" value="LysR family transcriptional regulator"/>
    <property type="match status" value="1"/>
</dbReference>
<feature type="domain" description="HTH lysR-type" evidence="5">
    <location>
        <begin position="15"/>
        <end position="72"/>
    </location>
</feature>
<dbReference type="GO" id="GO:0003677">
    <property type="term" value="F:DNA binding"/>
    <property type="evidence" value="ECO:0007669"/>
    <property type="project" value="UniProtKB-KW"/>
</dbReference>
<keyword evidence="4" id="KW-0804">Transcription</keyword>
<evidence type="ECO:0000256" key="1">
    <source>
        <dbReference type="ARBA" id="ARBA00009437"/>
    </source>
</evidence>
<accession>A0A2S5VSN0</accession>
<evidence type="ECO:0000256" key="3">
    <source>
        <dbReference type="ARBA" id="ARBA00023125"/>
    </source>
</evidence>
<evidence type="ECO:0000256" key="2">
    <source>
        <dbReference type="ARBA" id="ARBA00023015"/>
    </source>
</evidence>
<dbReference type="Pfam" id="PF00126">
    <property type="entry name" value="HTH_1"/>
    <property type="match status" value="1"/>
</dbReference>
<keyword evidence="2" id="KW-0805">Transcription regulation</keyword>